<keyword evidence="1" id="KW-0378">Hydrolase</keyword>
<dbReference type="InterPro" id="IPR050789">
    <property type="entry name" value="Diverse_Enzym_Activities"/>
</dbReference>
<keyword evidence="5" id="KW-1185">Reference proteome</keyword>
<accession>A0A4R6MAR6</accession>
<feature type="domain" description="Beta-lactamase-related" evidence="3">
    <location>
        <begin position="48"/>
        <end position="364"/>
    </location>
</feature>
<keyword evidence="2" id="KW-0732">Signal</keyword>
<dbReference type="PROSITE" id="PS51257">
    <property type="entry name" value="PROKAR_LIPOPROTEIN"/>
    <property type="match status" value="1"/>
</dbReference>
<dbReference type="GO" id="GO:0016787">
    <property type="term" value="F:hydrolase activity"/>
    <property type="evidence" value="ECO:0007669"/>
    <property type="project" value="UniProtKB-KW"/>
</dbReference>
<evidence type="ECO:0000313" key="5">
    <source>
        <dbReference type="Proteomes" id="UP000294656"/>
    </source>
</evidence>
<evidence type="ECO:0000256" key="1">
    <source>
        <dbReference type="ARBA" id="ARBA00022801"/>
    </source>
</evidence>
<dbReference type="Proteomes" id="UP000294656">
    <property type="component" value="Unassembled WGS sequence"/>
</dbReference>
<proteinExistence type="predicted"/>
<evidence type="ECO:0000313" key="4">
    <source>
        <dbReference type="EMBL" id="TDO98648.1"/>
    </source>
</evidence>
<dbReference type="SUPFAM" id="SSF56601">
    <property type="entry name" value="beta-lactamase/transpeptidase-like"/>
    <property type="match status" value="1"/>
</dbReference>
<evidence type="ECO:0000259" key="3">
    <source>
        <dbReference type="Pfam" id="PF00144"/>
    </source>
</evidence>
<reference evidence="4 5" key="1">
    <citation type="submission" date="2019-03" db="EMBL/GenBank/DDBJ databases">
        <title>Genomic Encyclopedia of Type Strains, Phase III (KMG-III): the genomes of soil and plant-associated and newly described type strains.</title>
        <authorList>
            <person name="Whitman W."/>
        </authorList>
    </citation>
    <scope>NUCLEOTIDE SEQUENCE [LARGE SCALE GENOMIC DNA]</scope>
    <source>
        <strain evidence="4 5">CECT 7378</strain>
    </source>
</reference>
<dbReference type="PANTHER" id="PTHR43283:SF11">
    <property type="entry name" value="BETA-LACTAMASE-RELATED DOMAIN-CONTAINING PROTEIN"/>
    <property type="match status" value="1"/>
</dbReference>
<comment type="caution">
    <text evidence="4">The sequence shown here is derived from an EMBL/GenBank/DDBJ whole genome shotgun (WGS) entry which is preliminary data.</text>
</comment>
<dbReference type="OrthoDB" id="9799367at2"/>
<dbReference type="RefSeq" id="WP_133502883.1">
    <property type="nucleotide sequence ID" value="NZ_SNXC01000010.1"/>
</dbReference>
<feature type="signal peptide" evidence="2">
    <location>
        <begin position="1"/>
        <end position="19"/>
    </location>
</feature>
<dbReference type="InterPro" id="IPR001466">
    <property type="entry name" value="Beta-lactam-related"/>
</dbReference>
<dbReference type="InterPro" id="IPR012338">
    <property type="entry name" value="Beta-lactam/transpept-like"/>
</dbReference>
<dbReference type="Pfam" id="PF00144">
    <property type="entry name" value="Beta-lactamase"/>
    <property type="match status" value="1"/>
</dbReference>
<organism evidence="4 5">
    <name type="scientific">Marinomonas balearica</name>
    <dbReference type="NCBI Taxonomy" id="491947"/>
    <lineage>
        <taxon>Bacteria</taxon>
        <taxon>Pseudomonadati</taxon>
        <taxon>Pseudomonadota</taxon>
        <taxon>Gammaproteobacteria</taxon>
        <taxon>Oceanospirillales</taxon>
        <taxon>Oceanospirillaceae</taxon>
        <taxon>Marinomonas</taxon>
    </lineage>
</organism>
<dbReference type="EMBL" id="SNXC01000010">
    <property type="protein sequence ID" value="TDO98648.1"/>
    <property type="molecule type" value="Genomic_DNA"/>
</dbReference>
<sequence>MKWFVVYITVLILSGCSMAPSKPNFSSDQAAARVYIKDSLEWKMSEARRQNDIASITTLLVDKSTVLFSDSQGYANVRQGLKANLDTPYRIGSITKVFTAIALMQMVDEGKVDLDAPLNRYLPEFNIHTPYGQESITIRRILSHQSGLPSEIDIGFKRYAALDDLIPILNETYISFAPETAFNYSNTGFALLGLVIERISGDGYGDYLEKNIFTPLQLKNASVGNQDPRLAHGYESLDAQNLPEIRDVAAGDIAMSGRDLATFAQVLLNQGQYQDENGQNKQLLSESSFEAMFKVQTDNSALDSDLPIGLAWLLFPPVSNLSGMPSFAWHGGSTYFFHSSLMINFDLGVASIALTNSLEGNDSVVNISGEALALAYELKAGKSFISKTKENSIKALVTSFDEATLHKLEGRYFMPHVGEFRLERSGDGMKAISEFGKLEVLHFSDGSFGVKYNAFGFLPFSQEDLDQLRIEVREFDDHILLKERGGVVFAQKAPKLKRLSGNWRDALGRYQHLNPDEDLALERVILREMDGYLLVEISEDEEQETIYFEILNNNRAVSIGYMRDTKYSLILSSVNGMWELNYLGTKLRKEGKDGG</sequence>
<dbReference type="PANTHER" id="PTHR43283">
    <property type="entry name" value="BETA-LACTAMASE-RELATED"/>
    <property type="match status" value="1"/>
</dbReference>
<dbReference type="AlphaFoldDB" id="A0A4R6MAR6"/>
<gene>
    <name evidence="4" type="ORF">DFP79_1060</name>
</gene>
<protein>
    <submittedName>
        <fullName evidence="4">CubicO group peptidase (Beta-lactamase class C family)</fullName>
    </submittedName>
</protein>
<name>A0A4R6MAR6_9GAMM</name>
<feature type="chain" id="PRO_5020564981" evidence="2">
    <location>
        <begin position="20"/>
        <end position="595"/>
    </location>
</feature>
<evidence type="ECO:0000256" key="2">
    <source>
        <dbReference type="SAM" id="SignalP"/>
    </source>
</evidence>
<dbReference type="Gene3D" id="3.40.710.10">
    <property type="entry name" value="DD-peptidase/beta-lactamase superfamily"/>
    <property type="match status" value="1"/>
</dbReference>